<dbReference type="AlphaFoldDB" id="A0A1G4KHG8"/>
<dbReference type="SUPFAM" id="SSF53383">
    <property type="entry name" value="PLP-dependent transferases"/>
    <property type="match status" value="1"/>
</dbReference>
<evidence type="ECO:0000259" key="1">
    <source>
        <dbReference type="Pfam" id="PF00155"/>
    </source>
</evidence>
<dbReference type="GO" id="GO:0047536">
    <property type="term" value="F:2-aminoadipate transaminase activity"/>
    <property type="evidence" value="ECO:0007669"/>
    <property type="project" value="TreeGrafter"/>
</dbReference>
<dbReference type="Proteomes" id="UP000191024">
    <property type="component" value="Chromosome H"/>
</dbReference>
<dbReference type="Pfam" id="PF00155">
    <property type="entry name" value="Aminotran_1_2"/>
    <property type="match status" value="1"/>
</dbReference>
<keyword evidence="3" id="KW-1185">Reference proteome</keyword>
<reference evidence="3" key="1">
    <citation type="submission" date="2016-03" db="EMBL/GenBank/DDBJ databases">
        <authorList>
            <person name="Devillers H."/>
        </authorList>
    </citation>
    <scope>NUCLEOTIDE SEQUENCE [LARGE SCALE GENOMIC DNA]</scope>
</reference>
<dbReference type="PANTHER" id="PTHR42858:SF1">
    <property type="entry name" value="LD15494P"/>
    <property type="match status" value="1"/>
</dbReference>
<dbReference type="Gene3D" id="3.40.640.10">
    <property type="entry name" value="Type I PLP-dependent aspartate aminotransferase-like (Major domain)"/>
    <property type="match status" value="1"/>
</dbReference>
<protein>
    <submittedName>
        <fullName evidence="2">LAMI_0H12112g1_1</fullName>
    </submittedName>
</protein>
<dbReference type="FunFam" id="3.40.640.10:FF:000080">
    <property type="entry name" value="Aminotransferase, putative"/>
    <property type="match status" value="1"/>
</dbReference>
<feature type="domain" description="Aminotransferase class I/classII large" evidence="1">
    <location>
        <begin position="52"/>
        <end position="430"/>
    </location>
</feature>
<gene>
    <name evidence="2" type="ORF">LAMI_0H12112G</name>
</gene>
<accession>A0A1G4KHG8</accession>
<dbReference type="GO" id="GO:0030170">
    <property type="term" value="F:pyridoxal phosphate binding"/>
    <property type="evidence" value="ECO:0007669"/>
    <property type="project" value="InterPro"/>
</dbReference>
<dbReference type="InterPro" id="IPR004839">
    <property type="entry name" value="Aminotransferase_I/II_large"/>
</dbReference>
<dbReference type="OrthoDB" id="7042322at2759"/>
<organism evidence="2 3">
    <name type="scientific">Lachancea mirantina</name>
    <dbReference type="NCBI Taxonomy" id="1230905"/>
    <lineage>
        <taxon>Eukaryota</taxon>
        <taxon>Fungi</taxon>
        <taxon>Dikarya</taxon>
        <taxon>Ascomycota</taxon>
        <taxon>Saccharomycotina</taxon>
        <taxon>Saccharomycetes</taxon>
        <taxon>Saccharomycetales</taxon>
        <taxon>Saccharomycetaceae</taxon>
        <taxon>Lachancea</taxon>
    </lineage>
</organism>
<sequence>MSRNAGDINFFRGYASLDLLPAQEIVQATTDLLSPKSRDYDTDPQNLHPLVYGSDEGAHWVRSAICHFSNEAFQLDAASSSKPEFLNLTSGASYGILNLLAQTTLPHTGFTRQAFIVSPTYFLINEAFIDAGFGGKICAVTETDQDAVDVAFLQEQLELFDQKHATEDHTADPALVNAPDATIPKKLFRYVLYLIPTYSNPSGKTYSIECRQRLIELARKHDMLIISDDVYDLLVYDQPLDKAPKPVPRMTFLDRASLSKGYNGYGNTISNCTFSKILAPGLRFGYQESVNKRLVAQLSRGGANASGGTPSQLNSMIVGTMLNNGVCLTVLEKLRTVYKRRADILYESIKQWLPAKTIYERQTGGYFSWCTLPDGYDAREISAILLNQQGIVVPDGSWFEVVGDSKNWGARCFRISISFVHDATIKEGIQKWGNVCREYATEHSLEF</sequence>
<dbReference type="CDD" id="cd00609">
    <property type="entry name" value="AAT_like"/>
    <property type="match status" value="1"/>
</dbReference>
<dbReference type="PANTHER" id="PTHR42858">
    <property type="entry name" value="AMINOTRANSFERASE"/>
    <property type="match status" value="1"/>
</dbReference>
<dbReference type="InterPro" id="IPR015424">
    <property type="entry name" value="PyrdxlP-dep_Trfase"/>
</dbReference>
<dbReference type="EMBL" id="LT598468">
    <property type="protein sequence ID" value="SCV03934.1"/>
    <property type="molecule type" value="Genomic_DNA"/>
</dbReference>
<dbReference type="Gene3D" id="3.90.1150.10">
    <property type="entry name" value="Aspartate Aminotransferase, domain 1"/>
    <property type="match status" value="1"/>
</dbReference>
<evidence type="ECO:0000313" key="2">
    <source>
        <dbReference type="EMBL" id="SCV03934.1"/>
    </source>
</evidence>
<evidence type="ECO:0000313" key="3">
    <source>
        <dbReference type="Proteomes" id="UP000191024"/>
    </source>
</evidence>
<name>A0A1G4KHG8_9SACH</name>
<dbReference type="InterPro" id="IPR015421">
    <property type="entry name" value="PyrdxlP-dep_Trfase_major"/>
</dbReference>
<dbReference type="InterPro" id="IPR015422">
    <property type="entry name" value="PyrdxlP-dep_Trfase_small"/>
</dbReference>
<proteinExistence type="predicted"/>
<dbReference type="STRING" id="1230905.A0A1G4KHG8"/>